<name>A0A6G0TW65_APHGL</name>
<sequence>HNKISNWKQVAHKSPVSRNYDFNYTINIFKQSIFIYLHKKKKTICIGIKKNYMAKYYEFICFLAKLLTTHSSNARQIDIPTIGHPKRTTEIPPKNDKDALIFCLWKKNFKTVNHSTNYTLTLPIAKSPLSNNNNMPKNRNDIPKPARPTPISVGKKLIVLDTIQCYIRQTCSHTLEKLILIFSSYSTTRFKFDNIFDKI</sequence>
<keyword evidence="2" id="KW-1185">Reference proteome</keyword>
<gene>
    <name evidence="1" type="ORF">AGLY_005240</name>
</gene>
<evidence type="ECO:0000313" key="1">
    <source>
        <dbReference type="EMBL" id="KAE9539988.1"/>
    </source>
</evidence>
<proteinExistence type="predicted"/>
<reference evidence="1 2" key="1">
    <citation type="submission" date="2019-08" db="EMBL/GenBank/DDBJ databases">
        <title>The genome of the soybean aphid Biotype 1, its phylome, world population structure and adaptation to the North American continent.</title>
        <authorList>
            <person name="Giordano R."/>
            <person name="Donthu R.K."/>
            <person name="Hernandez A.G."/>
            <person name="Wright C.L."/>
            <person name="Zimin A.V."/>
        </authorList>
    </citation>
    <scope>NUCLEOTIDE SEQUENCE [LARGE SCALE GENOMIC DNA]</scope>
    <source>
        <tissue evidence="1">Whole aphids</tissue>
    </source>
</reference>
<accession>A0A6G0TW65</accession>
<dbReference type="Proteomes" id="UP000475862">
    <property type="component" value="Unassembled WGS sequence"/>
</dbReference>
<organism evidence="1 2">
    <name type="scientific">Aphis glycines</name>
    <name type="common">Soybean aphid</name>
    <dbReference type="NCBI Taxonomy" id="307491"/>
    <lineage>
        <taxon>Eukaryota</taxon>
        <taxon>Metazoa</taxon>
        <taxon>Ecdysozoa</taxon>
        <taxon>Arthropoda</taxon>
        <taxon>Hexapoda</taxon>
        <taxon>Insecta</taxon>
        <taxon>Pterygota</taxon>
        <taxon>Neoptera</taxon>
        <taxon>Paraneoptera</taxon>
        <taxon>Hemiptera</taxon>
        <taxon>Sternorrhyncha</taxon>
        <taxon>Aphidomorpha</taxon>
        <taxon>Aphidoidea</taxon>
        <taxon>Aphididae</taxon>
        <taxon>Aphidini</taxon>
        <taxon>Aphis</taxon>
        <taxon>Aphis</taxon>
    </lineage>
</organism>
<dbReference type="EMBL" id="VYZN01000014">
    <property type="protein sequence ID" value="KAE9539988.1"/>
    <property type="molecule type" value="Genomic_DNA"/>
</dbReference>
<dbReference type="AlphaFoldDB" id="A0A6G0TW65"/>
<protein>
    <submittedName>
        <fullName evidence="1">Uncharacterized protein</fullName>
    </submittedName>
</protein>
<evidence type="ECO:0000313" key="2">
    <source>
        <dbReference type="Proteomes" id="UP000475862"/>
    </source>
</evidence>
<comment type="caution">
    <text evidence="1">The sequence shown here is derived from an EMBL/GenBank/DDBJ whole genome shotgun (WGS) entry which is preliminary data.</text>
</comment>
<feature type="non-terminal residue" evidence="1">
    <location>
        <position position="1"/>
    </location>
</feature>